<evidence type="ECO:0000259" key="6">
    <source>
        <dbReference type="PROSITE" id="PS51352"/>
    </source>
</evidence>
<dbReference type="InterPro" id="IPR005746">
    <property type="entry name" value="Thioredoxin"/>
</dbReference>
<dbReference type="InterPro" id="IPR013766">
    <property type="entry name" value="Thioredoxin_domain"/>
</dbReference>
<organism evidence="7 8">
    <name type="scientific">Colletotrichum trifolii</name>
    <dbReference type="NCBI Taxonomy" id="5466"/>
    <lineage>
        <taxon>Eukaryota</taxon>
        <taxon>Fungi</taxon>
        <taxon>Dikarya</taxon>
        <taxon>Ascomycota</taxon>
        <taxon>Pezizomycotina</taxon>
        <taxon>Sordariomycetes</taxon>
        <taxon>Hypocreomycetidae</taxon>
        <taxon>Glomerellales</taxon>
        <taxon>Glomerellaceae</taxon>
        <taxon>Colletotrichum</taxon>
        <taxon>Colletotrichum orbiculare species complex</taxon>
    </lineage>
</organism>
<dbReference type="Proteomes" id="UP000295703">
    <property type="component" value="Unassembled WGS sequence"/>
</dbReference>
<accession>A0A4R8QWQ2</accession>
<comment type="caution">
    <text evidence="7">The sequence shown here is derived from an EMBL/GenBank/DDBJ whole genome shotgun (WGS) entry which is preliminary data.</text>
</comment>
<evidence type="ECO:0000256" key="5">
    <source>
        <dbReference type="PIRSR" id="PIRSR000077-4"/>
    </source>
</evidence>
<evidence type="ECO:0000256" key="1">
    <source>
        <dbReference type="ARBA" id="ARBA00008987"/>
    </source>
</evidence>
<dbReference type="STRING" id="5466.A0A4R8QWQ2"/>
<feature type="site" description="Contributes to redox potential value" evidence="4">
    <location>
        <position position="31"/>
    </location>
</feature>
<dbReference type="PRINTS" id="PR00421">
    <property type="entry name" value="THIOREDOXIN"/>
</dbReference>
<feature type="active site" description="Nucleophile" evidence="4">
    <location>
        <position position="33"/>
    </location>
</feature>
<feature type="disulfide bond" description="Redox-active" evidence="5">
    <location>
        <begin position="30"/>
        <end position="33"/>
    </location>
</feature>
<keyword evidence="5" id="KW-0676">Redox-active center</keyword>
<keyword evidence="2 5" id="KW-1015">Disulfide bond</keyword>
<feature type="active site" description="Nucleophile" evidence="4">
    <location>
        <position position="30"/>
    </location>
</feature>
<reference evidence="7 8" key="1">
    <citation type="submission" date="2018-12" db="EMBL/GenBank/DDBJ databases">
        <title>Genome sequence and assembly of Colletotrichum trifolii.</title>
        <authorList>
            <person name="Gan P."/>
            <person name="Shirasu K."/>
        </authorList>
    </citation>
    <scope>NUCLEOTIDE SEQUENCE [LARGE SCALE GENOMIC DNA]</scope>
    <source>
        <strain evidence="7 8">543-2</strain>
    </source>
</reference>
<comment type="similarity">
    <text evidence="1 3">Belongs to the thioredoxin family.</text>
</comment>
<sequence>MVVHNVHNKEDFNKAIAKDAVIVDAFATWCGPCKAIAPILANLSNDPDHAGLYFIKIDVDEVPDLSQELGIRAMPTFLIFKKGEKAQEIVGANPAALKQVIVELAKEFPAPSAASAPEASS</sequence>
<dbReference type="InterPro" id="IPR036249">
    <property type="entry name" value="Thioredoxin-like_sf"/>
</dbReference>
<dbReference type="PANTHER" id="PTHR46115">
    <property type="entry name" value="THIOREDOXIN-LIKE PROTEIN 1"/>
    <property type="match status" value="1"/>
</dbReference>
<dbReference type="EMBL" id="RYZW01000150">
    <property type="protein sequence ID" value="TDZ40961.1"/>
    <property type="molecule type" value="Genomic_DNA"/>
</dbReference>
<dbReference type="Pfam" id="PF00085">
    <property type="entry name" value="Thioredoxin"/>
    <property type="match status" value="1"/>
</dbReference>
<evidence type="ECO:0000256" key="3">
    <source>
        <dbReference type="PIRNR" id="PIRNR000077"/>
    </source>
</evidence>
<dbReference type="SUPFAM" id="SSF52833">
    <property type="entry name" value="Thioredoxin-like"/>
    <property type="match status" value="1"/>
</dbReference>
<name>A0A4R8QWQ2_COLTR</name>
<feature type="site" description="Contributes to redox potential value" evidence="4">
    <location>
        <position position="32"/>
    </location>
</feature>
<feature type="site" description="Deprotonates C-terminal active site Cys" evidence="4">
    <location>
        <position position="24"/>
    </location>
</feature>
<evidence type="ECO:0000256" key="2">
    <source>
        <dbReference type="ARBA" id="ARBA00023157"/>
    </source>
</evidence>
<dbReference type="FunFam" id="3.40.30.10:FF:000245">
    <property type="entry name" value="Thioredoxin"/>
    <property type="match status" value="1"/>
</dbReference>
<dbReference type="CDD" id="cd02947">
    <property type="entry name" value="TRX_family"/>
    <property type="match status" value="1"/>
</dbReference>
<evidence type="ECO:0000313" key="7">
    <source>
        <dbReference type="EMBL" id="TDZ40961.1"/>
    </source>
</evidence>
<keyword evidence="8" id="KW-1185">Reference proteome</keyword>
<dbReference type="GO" id="GO:0015035">
    <property type="term" value="F:protein-disulfide reductase activity"/>
    <property type="evidence" value="ECO:0007669"/>
    <property type="project" value="InterPro"/>
</dbReference>
<proteinExistence type="inferred from homology"/>
<gene>
    <name evidence="7" type="primary">TRX1</name>
    <name evidence="7" type="ORF">CTRI78_v010025</name>
</gene>
<evidence type="ECO:0000313" key="8">
    <source>
        <dbReference type="Proteomes" id="UP000295703"/>
    </source>
</evidence>
<evidence type="ECO:0000256" key="4">
    <source>
        <dbReference type="PIRSR" id="PIRSR000077-1"/>
    </source>
</evidence>
<dbReference type="PROSITE" id="PS51352">
    <property type="entry name" value="THIOREDOXIN_2"/>
    <property type="match status" value="1"/>
</dbReference>
<dbReference type="PIRSF" id="PIRSF000077">
    <property type="entry name" value="Thioredoxin"/>
    <property type="match status" value="1"/>
</dbReference>
<dbReference type="AlphaFoldDB" id="A0A4R8QWQ2"/>
<protein>
    <recommendedName>
        <fullName evidence="3">Thioredoxin</fullName>
    </recommendedName>
</protein>
<feature type="domain" description="Thioredoxin" evidence="6">
    <location>
        <begin position="1"/>
        <end position="106"/>
    </location>
</feature>
<dbReference type="Gene3D" id="3.40.30.10">
    <property type="entry name" value="Glutaredoxin"/>
    <property type="match status" value="1"/>
</dbReference>